<accession>K1R3Y3</accession>
<name>K1R3Y3_MAGGI</name>
<sequence length="174" mass="19841">MNECVNVRSGHKAVVPTIVIFAFKYTGDEMFEIISPLALQYYFENEEHNVIPPPNGNSKKGKFLRNTGSLKPDPITRDKLKNSEIMRMLAITNIVTLPSSNHKETQMEHTKLAEKSTQARTGMKKRPFPDINRFLHDLVASNEEVFRPIFRICNDLTLDLHQRNVIGKGGGIYE</sequence>
<evidence type="ECO:0000313" key="1">
    <source>
        <dbReference type="EMBL" id="EKC40468.1"/>
    </source>
</evidence>
<organism evidence="1">
    <name type="scientific">Magallana gigas</name>
    <name type="common">Pacific oyster</name>
    <name type="synonym">Crassostrea gigas</name>
    <dbReference type="NCBI Taxonomy" id="29159"/>
    <lineage>
        <taxon>Eukaryota</taxon>
        <taxon>Metazoa</taxon>
        <taxon>Spiralia</taxon>
        <taxon>Lophotrochozoa</taxon>
        <taxon>Mollusca</taxon>
        <taxon>Bivalvia</taxon>
        <taxon>Autobranchia</taxon>
        <taxon>Pteriomorphia</taxon>
        <taxon>Ostreida</taxon>
        <taxon>Ostreoidea</taxon>
        <taxon>Ostreidae</taxon>
        <taxon>Magallana</taxon>
    </lineage>
</organism>
<protein>
    <submittedName>
        <fullName evidence="1">Uncharacterized protein</fullName>
    </submittedName>
</protein>
<dbReference type="AlphaFoldDB" id="K1R3Y3"/>
<dbReference type="InParanoid" id="K1R3Y3"/>
<proteinExistence type="predicted"/>
<dbReference type="HOGENOM" id="CLU_1541607_0_0_1"/>
<dbReference type="EMBL" id="JH816838">
    <property type="protein sequence ID" value="EKC40468.1"/>
    <property type="molecule type" value="Genomic_DNA"/>
</dbReference>
<reference evidence="1" key="1">
    <citation type="journal article" date="2012" name="Nature">
        <title>The oyster genome reveals stress adaptation and complexity of shell formation.</title>
        <authorList>
            <person name="Zhang G."/>
            <person name="Fang X."/>
            <person name="Guo X."/>
            <person name="Li L."/>
            <person name="Luo R."/>
            <person name="Xu F."/>
            <person name="Yang P."/>
            <person name="Zhang L."/>
            <person name="Wang X."/>
            <person name="Qi H."/>
            <person name="Xiong Z."/>
            <person name="Que H."/>
            <person name="Xie Y."/>
            <person name="Holland P.W."/>
            <person name="Paps J."/>
            <person name="Zhu Y."/>
            <person name="Wu F."/>
            <person name="Chen Y."/>
            <person name="Wang J."/>
            <person name="Peng C."/>
            <person name="Meng J."/>
            <person name="Yang L."/>
            <person name="Liu J."/>
            <person name="Wen B."/>
            <person name="Zhang N."/>
            <person name="Huang Z."/>
            <person name="Zhu Q."/>
            <person name="Feng Y."/>
            <person name="Mount A."/>
            <person name="Hedgecock D."/>
            <person name="Xu Z."/>
            <person name="Liu Y."/>
            <person name="Domazet-Loso T."/>
            <person name="Du Y."/>
            <person name="Sun X."/>
            <person name="Zhang S."/>
            <person name="Liu B."/>
            <person name="Cheng P."/>
            <person name="Jiang X."/>
            <person name="Li J."/>
            <person name="Fan D."/>
            <person name="Wang W."/>
            <person name="Fu W."/>
            <person name="Wang T."/>
            <person name="Wang B."/>
            <person name="Zhang J."/>
            <person name="Peng Z."/>
            <person name="Li Y."/>
            <person name="Li N."/>
            <person name="Wang J."/>
            <person name="Chen M."/>
            <person name="He Y."/>
            <person name="Tan F."/>
            <person name="Song X."/>
            <person name="Zheng Q."/>
            <person name="Huang R."/>
            <person name="Yang H."/>
            <person name="Du X."/>
            <person name="Chen L."/>
            <person name="Yang M."/>
            <person name="Gaffney P.M."/>
            <person name="Wang S."/>
            <person name="Luo L."/>
            <person name="She Z."/>
            <person name="Ming Y."/>
            <person name="Huang W."/>
            <person name="Zhang S."/>
            <person name="Huang B."/>
            <person name="Zhang Y."/>
            <person name="Qu T."/>
            <person name="Ni P."/>
            <person name="Miao G."/>
            <person name="Wang J."/>
            <person name="Wang Q."/>
            <person name="Steinberg C.E."/>
            <person name="Wang H."/>
            <person name="Li N."/>
            <person name="Qian L."/>
            <person name="Zhang G."/>
            <person name="Li Y."/>
            <person name="Yang H."/>
            <person name="Liu X."/>
            <person name="Wang J."/>
            <person name="Yin Y."/>
            <person name="Wang J."/>
        </authorList>
    </citation>
    <scope>NUCLEOTIDE SEQUENCE [LARGE SCALE GENOMIC DNA]</scope>
    <source>
        <strain evidence="1">05x7-T-G4-1.051#20</strain>
    </source>
</reference>
<gene>
    <name evidence="1" type="ORF">CGI_10008792</name>
</gene>